<feature type="region of interest" description="Disordered" evidence="1">
    <location>
        <begin position="289"/>
        <end position="324"/>
    </location>
</feature>
<dbReference type="EMBL" id="BRXY01000490">
    <property type="protein sequence ID" value="GMH97356.1"/>
    <property type="molecule type" value="Genomic_DNA"/>
</dbReference>
<dbReference type="OrthoDB" id="198689at2759"/>
<keyword evidence="3" id="KW-1185">Reference proteome</keyword>
<dbReference type="AlphaFoldDB" id="A0A9W7BVX0"/>
<feature type="compositionally biased region" description="Acidic residues" evidence="1">
    <location>
        <begin position="295"/>
        <end position="306"/>
    </location>
</feature>
<dbReference type="Proteomes" id="UP001165085">
    <property type="component" value="Unassembled WGS sequence"/>
</dbReference>
<sequence>MLVIVAVEFGRVLTGFSWRGRLVEPLVGEGKVTLPSSKNTGLGKRLSKDQIEELLEFTGRDDGVDDEGVGEFVGEVEEDDRGSSGGSEEEEVERRDEDFLTLTKLGKSSTSLSEEMLFTIKLLSILSILLLPLASPLAFNPTPTFTQPTSIGPLLQPSSSRAKNVPSINVSVKASPEHCHNLSLRLCGGMDEDGKPLESLPYPTFPDLKMGGVLVKSFLGSLDFTTKPPADFESDSPITLNAGDKLVFFSGTVDCELVQCCVRTLDGVEVNINRRIEGGLIVKKKKRAEGVEGGEGGEGDGFDGEEERGKSDGDRDRGERRVRAAKQEPVFTVKDVEKLVNADADGGLELEDPFDVPEDFELIDDAPPPFSAIQLDNDIVDAAELLVQIVVSGLDPFPKKEGTKPIKLTFDC</sequence>
<feature type="region of interest" description="Disordered" evidence="1">
    <location>
        <begin position="73"/>
        <end position="97"/>
    </location>
</feature>
<gene>
    <name evidence="2" type="ORF">TrST_g8189</name>
</gene>
<evidence type="ECO:0000313" key="2">
    <source>
        <dbReference type="EMBL" id="GMH97356.1"/>
    </source>
</evidence>
<evidence type="ECO:0000256" key="1">
    <source>
        <dbReference type="SAM" id="MobiDB-lite"/>
    </source>
</evidence>
<feature type="compositionally biased region" description="Basic and acidic residues" evidence="1">
    <location>
        <begin position="307"/>
        <end position="324"/>
    </location>
</feature>
<evidence type="ECO:0000313" key="3">
    <source>
        <dbReference type="Proteomes" id="UP001165085"/>
    </source>
</evidence>
<comment type="caution">
    <text evidence="2">The sequence shown here is derived from an EMBL/GenBank/DDBJ whole genome shotgun (WGS) entry which is preliminary data.</text>
</comment>
<reference evidence="3" key="1">
    <citation type="journal article" date="2023" name="Commun. Biol.">
        <title>Genome analysis of Parmales, the sister group of diatoms, reveals the evolutionary specialization of diatoms from phago-mixotrophs to photoautotrophs.</title>
        <authorList>
            <person name="Ban H."/>
            <person name="Sato S."/>
            <person name="Yoshikawa S."/>
            <person name="Yamada K."/>
            <person name="Nakamura Y."/>
            <person name="Ichinomiya M."/>
            <person name="Sato N."/>
            <person name="Blanc-Mathieu R."/>
            <person name="Endo H."/>
            <person name="Kuwata A."/>
            <person name="Ogata H."/>
        </authorList>
    </citation>
    <scope>NUCLEOTIDE SEQUENCE [LARGE SCALE GENOMIC DNA]</scope>
    <source>
        <strain evidence="3">NIES 3701</strain>
    </source>
</reference>
<name>A0A9W7BVX0_9STRA</name>
<proteinExistence type="predicted"/>
<protein>
    <submittedName>
        <fullName evidence="2">Uncharacterized protein</fullName>
    </submittedName>
</protein>
<organism evidence="2 3">
    <name type="scientific">Triparma strigata</name>
    <dbReference type="NCBI Taxonomy" id="1606541"/>
    <lineage>
        <taxon>Eukaryota</taxon>
        <taxon>Sar</taxon>
        <taxon>Stramenopiles</taxon>
        <taxon>Ochrophyta</taxon>
        <taxon>Bolidophyceae</taxon>
        <taxon>Parmales</taxon>
        <taxon>Triparmaceae</taxon>
        <taxon>Triparma</taxon>
    </lineage>
</organism>
<accession>A0A9W7BVX0</accession>